<name>A0A2N4T3H5_9MICC</name>
<evidence type="ECO:0000313" key="3">
    <source>
        <dbReference type="Proteomes" id="UP000234632"/>
    </source>
</evidence>
<accession>A0A2N4T3H5</accession>
<sequence length="157" mass="16399">MRVLHEAGYVNLAPAGEHSYAFGGMVGSPDHVLASPAAAGTVTGSDIWEINAHESVGLECSRHHHNVTGLYTADPYRASDHNPEIVGLRLGAAEDTVPSRPQKPGRGSAAQHPGQGAPGQGVRERGSDRVHHVLERLFGRPSGPVATPAPGRLPHGP</sequence>
<dbReference type="Proteomes" id="UP000234632">
    <property type="component" value="Unassembled WGS sequence"/>
</dbReference>
<evidence type="ECO:0000256" key="1">
    <source>
        <dbReference type="SAM" id="MobiDB-lite"/>
    </source>
</evidence>
<dbReference type="AlphaFoldDB" id="A0A2N4T3H5"/>
<protein>
    <submittedName>
        <fullName evidence="2">Uncharacterized protein</fullName>
    </submittedName>
</protein>
<proteinExistence type="predicted"/>
<organism evidence="2 3">
    <name type="scientific">Kocuria flava</name>
    <dbReference type="NCBI Taxonomy" id="446860"/>
    <lineage>
        <taxon>Bacteria</taxon>
        <taxon>Bacillati</taxon>
        <taxon>Actinomycetota</taxon>
        <taxon>Actinomycetes</taxon>
        <taxon>Micrococcales</taxon>
        <taxon>Micrococcaceae</taxon>
        <taxon>Kocuria</taxon>
    </lineage>
</organism>
<dbReference type="EMBL" id="LOMZ01000001">
    <property type="protein sequence ID" value="PLC12794.1"/>
    <property type="molecule type" value="Genomic_DNA"/>
</dbReference>
<feature type="compositionally biased region" description="Basic and acidic residues" evidence="1">
    <location>
        <begin position="122"/>
        <end position="138"/>
    </location>
</feature>
<evidence type="ECO:0000313" key="2">
    <source>
        <dbReference type="EMBL" id="PLC12794.1"/>
    </source>
</evidence>
<comment type="caution">
    <text evidence="2">The sequence shown here is derived from an EMBL/GenBank/DDBJ whole genome shotgun (WGS) entry which is preliminary data.</text>
</comment>
<gene>
    <name evidence="2" type="ORF">AUQ48_11875</name>
</gene>
<feature type="region of interest" description="Disordered" evidence="1">
    <location>
        <begin position="91"/>
        <end position="157"/>
    </location>
</feature>
<reference evidence="2 3" key="1">
    <citation type="submission" date="2015-12" db="EMBL/GenBank/DDBJ databases">
        <authorList>
            <person name="Shamseldin A."/>
            <person name="Moawad H."/>
            <person name="Abd El-Rahim W.M."/>
            <person name="Sadowsky M.J."/>
        </authorList>
    </citation>
    <scope>NUCLEOTIDE SEQUENCE [LARGE SCALE GENOMIC DNA]</scope>
    <source>
        <strain evidence="2 3">S43</strain>
    </source>
</reference>